<dbReference type="SMART" id="SM00181">
    <property type="entry name" value="EGF"/>
    <property type="match status" value="1"/>
</dbReference>
<dbReference type="PROSITE" id="PS01187">
    <property type="entry name" value="EGF_CA"/>
    <property type="match status" value="1"/>
</dbReference>
<reference evidence="9" key="1">
    <citation type="submission" date="2016-06" db="UniProtKB">
        <authorList>
            <consortium name="WormBaseParasite"/>
        </authorList>
    </citation>
    <scope>IDENTIFICATION</scope>
</reference>
<keyword evidence="2" id="KW-0964">Secreted</keyword>
<keyword evidence="5" id="KW-1015">Disulfide bond</keyword>
<dbReference type="InterPro" id="IPR018097">
    <property type="entry name" value="EGF_Ca-bd_CS"/>
</dbReference>
<name>A0A183TCX1_SCHSO</name>
<dbReference type="PROSITE" id="PS01186">
    <property type="entry name" value="EGF_2"/>
    <property type="match status" value="1"/>
</dbReference>
<dbReference type="InterPro" id="IPR000742">
    <property type="entry name" value="EGF"/>
</dbReference>
<proteinExistence type="predicted"/>
<dbReference type="InterPro" id="IPR000152">
    <property type="entry name" value="EGF-type_Asp/Asn_hydroxyl_site"/>
</dbReference>
<dbReference type="InterPro" id="IPR049883">
    <property type="entry name" value="NOTCH1_EGF-like"/>
</dbReference>
<evidence type="ECO:0000256" key="5">
    <source>
        <dbReference type="ARBA" id="ARBA00023157"/>
    </source>
</evidence>
<keyword evidence="6" id="KW-0325">Glycoprotein</keyword>
<dbReference type="GO" id="GO:0005509">
    <property type="term" value="F:calcium ion binding"/>
    <property type="evidence" value="ECO:0007669"/>
    <property type="project" value="InterPro"/>
</dbReference>
<dbReference type="CDD" id="cd00054">
    <property type="entry name" value="EGF_CA"/>
    <property type="match status" value="1"/>
</dbReference>
<protein>
    <submittedName>
        <fullName evidence="9">EGF-like domain-containing protein</fullName>
    </submittedName>
</protein>
<dbReference type="AlphaFoldDB" id="A0A183TCX1"/>
<evidence type="ECO:0000256" key="6">
    <source>
        <dbReference type="ARBA" id="ARBA00023180"/>
    </source>
</evidence>
<comment type="caution">
    <text evidence="7">Lacks conserved residue(s) required for the propagation of feature annotation.</text>
</comment>
<keyword evidence="4" id="KW-0732">Signal</keyword>
<dbReference type="InterPro" id="IPR052080">
    <property type="entry name" value="vWF_C/EGF_Fibrillin"/>
</dbReference>
<dbReference type="GO" id="GO:0005576">
    <property type="term" value="C:extracellular region"/>
    <property type="evidence" value="ECO:0007669"/>
    <property type="project" value="UniProtKB-SubCell"/>
</dbReference>
<evidence type="ECO:0000313" key="9">
    <source>
        <dbReference type="WBParaSite" id="SSLN_0001486101-mRNA-1"/>
    </source>
</evidence>
<keyword evidence="3 7" id="KW-0245">EGF-like domain</keyword>
<sequence length="264" mass="29668">LTDFCLLLCKKPDHFLADIDECNQPNDRSPCQYQCHNTVGGYRCSCPPGYELSPLTNLCSGKVVLFVRRSCRITCAESKLPCPQGARFADSVQYLSVSIPPPSSASGRNIILRVVDWQQASGLVSDGGRPPSLPVWGVGLFLRKTQQANCHFQLLDKAPNTPVQHRSEDGMVYLTPDWHSPDLQTSLGDQRYFSAVVDQTRSDTFTNKLFYLFFRVSCFSGDPVATGRQDFDVFPVGEQKLEDNSRLIFQHSFYVYISVSKYPF</sequence>
<dbReference type="SUPFAM" id="SSF57196">
    <property type="entry name" value="EGF/Laminin"/>
    <property type="match status" value="1"/>
</dbReference>
<evidence type="ECO:0000256" key="3">
    <source>
        <dbReference type="ARBA" id="ARBA00022536"/>
    </source>
</evidence>
<evidence type="ECO:0000256" key="1">
    <source>
        <dbReference type="ARBA" id="ARBA00004613"/>
    </source>
</evidence>
<evidence type="ECO:0000256" key="7">
    <source>
        <dbReference type="PROSITE-ProRule" id="PRU00076"/>
    </source>
</evidence>
<accession>A0A183TCX1</accession>
<dbReference type="PANTHER" id="PTHR47333">
    <property type="entry name" value="VON WILLEBRAND FACTOR C AND EGF DOMAIN-CONTAINING PROTEIN"/>
    <property type="match status" value="1"/>
</dbReference>
<evidence type="ECO:0000256" key="4">
    <source>
        <dbReference type="ARBA" id="ARBA00022729"/>
    </source>
</evidence>
<feature type="domain" description="EGF-like" evidence="8">
    <location>
        <begin position="18"/>
        <end position="60"/>
    </location>
</feature>
<dbReference type="SMART" id="SM00179">
    <property type="entry name" value="EGF_CA"/>
    <property type="match status" value="1"/>
</dbReference>
<dbReference type="Pfam" id="PF07645">
    <property type="entry name" value="EGF_CA"/>
    <property type="match status" value="1"/>
</dbReference>
<dbReference type="InterPro" id="IPR001881">
    <property type="entry name" value="EGF-like_Ca-bd_dom"/>
</dbReference>
<dbReference type="PROSITE" id="PS00010">
    <property type="entry name" value="ASX_HYDROXYL"/>
    <property type="match status" value="1"/>
</dbReference>
<dbReference type="PROSITE" id="PS50026">
    <property type="entry name" value="EGF_3"/>
    <property type="match status" value="1"/>
</dbReference>
<evidence type="ECO:0000256" key="2">
    <source>
        <dbReference type="ARBA" id="ARBA00022525"/>
    </source>
</evidence>
<organism evidence="9">
    <name type="scientific">Schistocephalus solidus</name>
    <name type="common">Tapeworm</name>
    <dbReference type="NCBI Taxonomy" id="70667"/>
    <lineage>
        <taxon>Eukaryota</taxon>
        <taxon>Metazoa</taxon>
        <taxon>Spiralia</taxon>
        <taxon>Lophotrochozoa</taxon>
        <taxon>Platyhelminthes</taxon>
        <taxon>Cestoda</taxon>
        <taxon>Eucestoda</taxon>
        <taxon>Diphyllobothriidea</taxon>
        <taxon>Diphyllobothriidae</taxon>
        <taxon>Schistocephalus</taxon>
    </lineage>
</organism>
<dbReference type="Gene3D" id="2.10.25.10">
    <property type="entry name" value="Laminin"/>
    <property type="match status" value="1"/>
</dbReference>
<dbReference type="FunFam" id="2.10.25.10:FF:000059">
    <property type="entry name" value="Mannan-binding lectin serine protease 1"/>
    <property type="match status" value="1"/>
</dbReference>
<comment type="subcellular location">
    <subcellularLocation>
        <location evidence="1">Secreted</location>
    </subcellularLocation>
</comment>
<evidence type="ECO:0000259" key="8">
    <source>
        <dbReference type="PROSITE" id="PS50026"/>
    </source>
</evidence>
<dbReference type="WBParaSite" id="SSLN_0001486101-mRNA-1">
    <property type="protein sequence ID" value="SSLN_0001486101-mRNA-1"/>
    <property type="gene ID" value="SSLN_0001486101"/>
</dbReference>
<dbReference type="PANTHER" id="PTHR47333:SF4">
    <property type="entry name" value="EGF-LIKE DOMAIN-CONTAINING PROTEIN"/>
    <property type="match status" value="1"/>
</dbReference>